<feature type="compositionally biased region" description="Basic and acidic residues" evidence="3">
    <location>
        <begin position="495"/>
        <end position="517"/>
    </location>
</feature>
<feature type="compositionally biased region" description="Low complexity" evidence="3">
    <location>
        <begin position="1162"/>
        <end position="1171"/>
    </location>
</feature>
<evidence type="ECO:0000313" key="6">
    <source>
        <dbReference type="WBParaSite" id="maker-unitig_1872-snap-gene-0.3-mRNA-1"/>
    </source>
</evidence>
<feature type="region of interest" description="Disordered" evidence="3">
    <location>
        <begin position="541"/>
        <end position="560"/>
    </location>
</feature>
<organism evidence="5 6">
    <name type="scientific">Macrostomum lignano</name>
    <dbReference type="NCBI Taxonomy" id="282301"/>
    <lineage>
        <taxon>Eukaryota</taxon>
        <taxon>Metazoa</taxon>
        <taxon>Spiralia</taxon>
        <taxon>Lophotrochozoa</taxon>
        <taxon>Platyhelminthes</taxon>
        <taxon>Rhabditophora</taxon>
        <taxon>Macrostomorpha</taxon>
        <taxon>Macrostomida</taxon>
        <taxon>Macrostomidae</taxon>
        <taxon>Macrostomum</taxon>
    </lineage>
</organism>
<keyword evidence="5" id="KW-1185">Reference proteome</keyword>
<feature type="coiled-coil region" evidence="2">
    <location>
        <begin position="917"/>
        <end position="951"/>
    </location>
</feature>
<feature type="coiled-coil region" evidence="2">
    <location>
        <begin position="341"/>
        <end position="392"/>
    </location>
</feature>
<dbReference type="Pfam" id="PF21771">
    <property type="entry name" value="CFAP58_CC"/>
    <property type="match status" value="1"/>
</dbReference>
<evidence type="ECO:0000256" key="1">
    <source>
        <dbReference type="ARBA" id="ARBA00023054"/>
    </source>
</evidence>
<evidence type="ECO:0000256" key="3">
    <source>
        <dbReference type="SAM" id="MobiDB-lite"/>
    </source>
</evidence>
<keyword evidence="1 2" id="KW-0175">Coiled coil</keyword>
<dbReference type="PANTHER" id="PTHR32083">
    <property type="entry name" value="CILIA AND FLAGELLA-ASSOCIATED PROTEIN 58-RELATED"/>
    <property type="match status" value="1"/>
</dbReference>
<dbReference type="GO" id="GO:0005856">
    <property type="term" value="C:cytoskeleton"/>
    <property type="evidence" value="ECO:0007669"/>
    <property type="project" value="TreeGrafter"/>
</dbReference>
<feature type="compositionally biased region" description="Acidic residues" evidence="3">
    <location>
        <begin position="263"/>
        <end position="272"/>
    </location>
</feature>
<dbReference type="InterPro" id="IPR049270">
    <property type="entry name" value="CFAP58_CC"/>
</dbReference>
<feature type="compositionally biased region" description="Low complexity" evidence="3">
    <location>
        <begin position="1138"/>
        <end position="1147"/>
    </location>
</feature>
<evidence type="ECO:0000313" key="5">
    <source>
        <dbReference type="Proteomes" id="UP000095280"/>
    </source>
</evidence>
<dbReference type="WBParaSite" id="maker-unitig_1872-snap-gene-0.3-mRNA-1">
    <property type="protein sequence ID" value="maker-unitig_1872-snap-gene-0.3-mRNA-1"/>
    <property type="gene ID" value="maker-unitig_1872-snap-gene-0.3"/>
</dbReference>
<protein>
    <submittedName>
        <fullName evidence="6">Reverse transcriptase domain-containing protein</fullName>
    </submittedName>
</protein>
<dbReference type="Proteomes" id="UP000095280">
    <property type="component" value="Unplaced"/>
</dbReference>
<feature type="compositionally biased region" description="Polar residues" evidence="3">
    <location>
        <begin position="547"/>
        <end position="557"/>
    </location>
</feature>
<dbReference type="PANTHER" id="PTHR32083:SF34">
    <property type="entry name" value="COILED-COIL DOMAIN-CONTAINING PROTEIN 146"/>
    <property type="match status" value="1"/>
</dbReference>
<feature type="compositionally biased region" description="Basic residues" evidence="3">
    <location>
        <begin position="1188"/>
        <end position="1200"/>
    </location>
</feature>
<name>A0A1I8F3J4_9PLAT</name>
<dbReference type="AlphaFoldDB" id="A0A1I8F3J4"/>
<feature type="domain" description="Cilia- and flagella-associated protein 58 central coiled coil" evidence="4">
    <location>
        <begin position="738"/>
        <end position="944"/>
    </location>
</feature>
<feature type="region of interest" description="Disordered" evidence="3">
    <location>
        <begin position="212"/>
        <end position="273"/>
    </location>
</feature>
<accession>A0A1I8F3J4</accession>
<proteinExistence type="predicted"/>
<feature type="region of interest" description="Disordered" evidence="3">
    <location>
        <begin position="1130"/>
        <end position="1200"/>
    </location>
</feature>
<reference evidence="6" key="1">
    <citation type="submission" date="2016-11" db="UniProtKB">
        <authorList>
            <consortium name="WormBaseParasite"/>
        </authorList>
    </citation>
    <scope>IDENTIFICATION</scope>
</reference>
<feature type="region of interest" description="Disordered" evidence="3">
    <location>
        <begin position="492"/>
        <end position="522"/>
    </location>
</feature>
<evidence type="ECO:0000259" key="4">
    <source>
        <dbReference type="Pfam" id="PF21771"/>
    </source>
</evidence>
<evidence type="ECO:0000256" key="2">
    <source>
        <dbReference type="SAM" id="Coils"/>
    </source>
</evidence>
<feature type="compositionally biased region" description="Acidic residues" evidence="3">
    <location>
        <begin position="229"/>
        <end position="251"/>
    </location>
</feature>
<feature type="coiled-coil region" evidence="2">
    <location>
        <begin position="854"/>
        <end position="881"/>
    </location>
</feature>
<feature type="compositionally biased region" description="Basic and acidic residues" evidence="3">
    <location>
        <begin position="212"/>
        <end position="228"/>
    </location>
</feature>
<sequence>YEAACPARAYKGKTSAPWWNPELGKLRRKAKSLHRRAMKTGNPEDMELFRQASRNFKSEVRKAKECGVLTPTLWNLVMDALLSDSRPDPVFKVGYADDVTAIVAGPSPSTLRDLMQSFIRKAESWANDNGLELSEPKTVAIMGEAARTTRRLIDAGVKFIYMRAPAKRNLVPHSDLCLNFLNECQANRVFTDGIASTLNLRQRYSVAIDSRDNINDHWNPDDPARRGPDEEEEELPADLQQDEDADDEDAFGLEPTSPADSGDLPDVDDDYEAPVYALPPTKATLESEGQLTVSNSPAFKNLDDMFNQGKLTGTEVAIFKAKYMQLFEFLKRSRDSEFQLLQQAKQHTLELEHQRAELGKQDNFPDNVSSEAEKFRETLLKYNNELLLTEERVYDFEYKIQCLKEERDILKREYDRIPKADDIEKRRKQLEQDTVELQDDISKRIREQKKTTEAKRELEQQTAELREELEKVKEYLDQKKSDLIKVSGLPNQLNKETERVRKQKTDIEKETRERQNEIDGMQKQLESLEEASRRLAKDLETVKHDATQQVASNTKSQETLDKINGDLEELRQKEMTVVTDRATIDMNLRHLNLERRNLMETHSRKAREKERELKSLKKAQLQQKASEDALALVTQVHEKTKQNYDSVPRDDGSMVKRKTVLDKEVEDFRRNVAQETTLTSAEQVKVTQSIEDEERLQYKLQDLRIEVIELTRLAAIKADEREQKARDFMKAEMRHKRVIEDLKSRQLQIQDHQKKHRELEVKLKDFAKLYDVIKNERNKCVSLVQVAAQKAAEMREKIRILENEVEILRTNIGTREKHLQKLRLRHANSIVMRDQLRNDVSKQRHSDDEQNEVREQLKLDINQLNGLVNASEEAMVQLRKQSDRAVQLLNDRAVQLIERNEEVYVLQEKVRVQEAVIQRGELELRQREEELDFLRLQLKEEERQVQLAKKKVPKKRQVEDELTVLQIQLSICQDRLLQMESRTEDPTHAGRLRYLEGADPGPIELHNKCEDMEIRLAAKEEQLLERQLLLEAVSRLAEQLERRSKAGQHDTLALAKEVNGYKFRMGTVTKRMKAGTAELTMLMSTAMQLQQQVRDKQQYLQSCYQRMERGEPPSEDIEAEWLKSRMVDDRRRTERQEAQAQAAQQEQFVLGHGGVTTAERGPTPTSPTTRPYGGHAPFKPTEPGSNMRHIRKPRPKPIEI</sequence>
<feature type="coiled-coil region" evidence="2">
    <location>
        <begin position="742"/>
        <end position="811"/>
    </location>
</feature>